<evidence type="ECO:0000256" key="5">
    <source>
        <dbReference type="ARBA" id="ARBA00022840"/>
    </source>
</evidence>
<keyword evidence="4" id="KW-0418">Kinase</keyword>
<evidence type="ECO:0000256" key="6">
    <source>
        <dbReference type="ARBA" id="ARBA00023277"/>
    </source>
</evidence>
<dbReference type="InterPro" id="IPR010737">
    <property type="entry name" value="4-carb_acid_sugar_kinase_N"/>
</dbReference>
<evidence type="ECO:0000256" key="3">
    <source>
        <dbReference type="ARBA" id="ARBA00022741"/>
    </source>
</evidence>
<evidence type="ECO:0008006" key="10">
    <source>
        <dbReference type="Google" id="ProtNLM"/>
    </source>
</evidence>
<dbReference type="AlphaFoldDB" id="X0RZW0"/>
<dbReference type="SUPFAM" id="SSF142764">
    <property type="entry name" value="YgbK-like"/>
    <property type="match status" value="1"/>
</dbReference>
<feature type="domain" description="Four-carbon acid sugar kinase N-terminal" evidence="7">
    <location>
        <begin position="56"/>
        <end position="291"/>
    </location>
</feature>
<dbReference type="Pfam" id="PF17042">
    <property type="entry name" value="NBD_C"/>
    <property type="match status" value="1"/>
</dbReference>
<evidence type="ECO:0000313" key="9">
    <source>
        <dbReference type="EMBL" id="GAF68521.1"/>
    </source>
</evidence>
<keyword evidence="3" id="KW-0547">Nucleotide-binding</keyword>
<dbReference type="EMBL" id="BARS01006415">
    <property type="protein sequence ID" value="GAF68521.1"/>
    <property type="molecule type" value="Genomic_DNA"/>
</dbReference>
<feature type="non-terminal residue" evidence="9">
    <location>
        <position position="389"/>
    </location>
</feature>
<comment type="caution">
    <text evidence="9">The sequence shown here is derived from an EMBL/GenBank/DDBJ whole genome shotgun (WGS) entry which is preliminary data.</text>
</comment>
<keyword evidence="5" id="KW-0067">ATP-binding</keyword>
<dbReference type="InterPro" id="IPR042213">
    <property type="entry name" value="NBD_C_sf"/>
</dbReference>
<sequence length="389" mass="43034">MKSELNVGNIDGHRFEGADRRRVKLEDCVRNLPVEWPVELRSQIQKQVKGTQCKVVVLDDDPTGTQTVHGIPVLTEWPVETLQKELENDLPAFYLLTNSRSFTLTQARSMNAEIGHNLVEAAQRANRQFVAVSRSDSTLRGHFPGEVEALAQALGQSFDGWIIIPFFLGGGRYTVGDIHYVDEGGWLVPAGETEYARDSTFGYRSSNLRHWVEEKTEGRISSGDVVSISIKDIRQGGPERVKACLLGITGGKICVVNATGYRDLEVFVHGLLAAEAHGRRFIYRTAASFVQVRAGLFPRPLLTCFDLDMPESGGGLIVVGSYVPKTTTQINTLLSLPEITSAQINVEALLDESRRQDAIEHIAQSAERELRNGRTVVIYTSRELVTGND</sequence>
<evidence type="ECO:0000259" key="8">
    <source>
        <dbReference type="Pfam" id="PF17042"/>
    </source>
</evidence>
<proteinExistence type="inferred from homology"/>
<dbReference type="InterPro" id="IPR031475">
    <property type="entry name" value="NBD_C"/>
</dbReference>
<evidence type="ECO:0000256" key="1">
    <source>
        <dbReference type="ARBA" id="ARBA00005715"/>
    </source>
</evidence>
<gene>
    <name evidence="9" type="ORF">S01H1_12487</name>
</gene>
<evidence type="ECO:0000259" key="7">
    <source>
        <dbReference type="Pfam" id="PF07005"/>
    </source>
</evidence>
<dbReference type="GO" id="GO:0005524">
    <property type="term" value="F:ATP binding"/>
    <property type="evidence" value="ECO:0007669"/>
    <property type="project" value="UniProtKB-KW"/>
</dbReference>
<comment type="similarity">
    <text evidence="1">Belongs to the four-carbon acid sugar kinase family.</text>
</comment>
<dbReference type="Gene3D" id="3.40.50.10840">
    <property type="entry name" value="Putative sugar-binding, N-terminal domain"/>
    <property type="match status" value="1"/>
</dbReference>
<organism evidence="9">
    <name type="scientific">marine sediment metagenome</name>
    <dbReference type="NCBI Taxonomy" id="412755"/>
    <lineage>
        <taxon>unclassified sequences</taxon>
        <taxon>metagenomes</taxon>
        <taxon>ecological metagenomes</taxon>
    </lineage>
</organism>
<protein>
    <recommendedName>
        <fullName evidence="10">Four-carbon acid sugar kinase N-terminal domain-containing protein</fullName>
    </recommendedName>
</protein>
<accession>X0RZW0</accession>
<dbReference type="GO" id="GO:0016301">
    <property type="term" value="F:kinase activity"/>
    <property type="evidence" value="ECO:0007669"/>
    <property type="project" value="UniProtKB-KW"/>
</dbReference>
<evidence type="ECO:0000256" key="4">
    <source>
        <dbReference type="ARBA" id="ARBA00022777"/>
    </source>
</evidence>
<dbReference type="Gene3D" id="3.40.980.20">
    <property type="entry name" value="Four-carbon acid sugar kinase, nucleotide binding domain"/>
    <property type="match status" value="1"/>
</dbReference>
<keyword evidence="6" id="KW-0119">Carbohydrate metabolism</keyword>
<reference evidence="9" key="1">
    <citation type="journal article" date="2014" name="Front. Microbiol.">
        <title>High frequency of phylogenetically diverse reductive dehalogenase-homologous genes in deep subseafloor sedimentary metagenomes.</title>
        <authorList>
            <person name="Kawai M."/>
            <person name="Futagami T."/>
            <person name="Toyoda A."/>
            <person name="Takaki Y."/>
            <person name="Nishi S."/>
            <person name="Hori S."/>
            <person name="Arai W."/>
            <person name="Tsubouchi T."/>
            <person name="Morono Y."/>
            <person name="Uchiyama I."/>
            <person name="Ito T."/>
            <person name="Fujiyama A."/>
            <person name="Inagaki F."/>
            <person name="Takami H."/>
        </authorList>
    </citation>
    <scope>NUCLEOTIDE SEQUENCE</scope>
    <source>
        <strain evidence="9">Expedition CK06-06</strain>
    </source>
</reference>
<keyword evidence="2" id="KW-0808">Transferase</keyword>
<feature type="domain" description="Four-carbon acid sugar kinase nucleotide binding" evidence="8">
    <location>
        <begin position="316"/>
        <end position="387"/>
    </location>
</feature>
<dbReference type="InterPro" id="IPR037051">
    <property type="entry name" value="4-carb_acid_sugar_kinase_N_sf"/>
</dbReference>
<dbReference type="Pfam" id="PF07005">
    <property type="entry name" value="SBD_N"/>
    <property type="match status" value="1"/>
</dbReference>
<evidence type="ECO:0000256" key="2">
    <source>
        <dbReference type="ARBA" id="ARBA00022679"/>
    </source>
</evidence>
<name>X0RZW0_9ZZZZ</name>